<reference evidence="5" key="1">
    <citation type="submission" date="2020-01" db="EMBL/GenBank/DDBJ databases">
        <title>'Steroidobacter agaridevorans' sp. nov., agar-degrading bacteria isolated from rhizosphere soils.</title>
        <authorList>
            <person name="Ikenaga M."/>
            <person name="Kataoka M."/>
            <person name="Murouchi A."/>
            <person name="Katsuragi S."/>
            <person name="Sakai M."/>
        </authorList>
    </citation>
    <scope>NUCLEOTIDE SEQUENCE [LARGE SCALE GENOMIC DNA]</scope>
    <source>
        <strain evidence="5">YU21-B</strain>
    </source>
</reference>
<keyword evidence="2" id="KW-0472">Membrane</keyword>
<dbReference type="GO" id="GO:0016787">
    <property type="term" value="F:hydrolase activity"/>
    <property type="evidence" value="ECO:0007669"/>
    <property type="project" value="UniProtKB-KW"/>
</dbReference>
<dbReference type="SUPFAM" id="SSF53474">
    <property type="entry name" value="alpha/beta-Hydrolases"/>
    <property type="match status" value="1"/>
</dbReference>
<dbReference type="PANTHER" id="PTHR48081">
    <property type="entry name" value="AB HYDROLASE SUPERFAMILY PROTEIN C4A8.06C"/>
    <property type="match status" value="1"/>
</dbReference>
<keyword evidence="1" id="KW-0378">Hydrolase</keyword>
<organism evidence="4 5">
    <name type="scientific">Steroidobacter agaridevorans</name>
    <dbReference type="NCBI Taxonomy" id="2695856"/>
    <lineage>
        <taxon>Bacteria</taxon>
        <taxon>Pseudomonadati</taxon>
        <taxon>Pseudomonadota</taxon>
        <taxon>Gammaproteobacteria</taxon>
        <taxon>Steroidobacterales</taxon>
        <taxon>Steroidobacteraceae</taxon>
        <taxon>Steroidobacter</taxon>
    </lineage>
</organism>
<feature type="domain" description="Alpha/beta hydrolase fold-3" evidence="3">
    <location>
        <begin position="214"/>
        <end position="259"/>
    </location>
</feature>
<feature type="domain" description="Alpha/beta hydrolase fold-3" evidence="3">
    <location>
        <begin position="97"/>
        <end position="205"/>
    </location>
</feature>
<gene>
    <name evidence="4" type="ORF">GCM10011487_44180</name>
</gene>
<evidence type="ECO:0000256" key="1">
    <source>
        <dbReference type="ARBA" id="ARBA00022801"/>
    </source>
</evidence>
<dbReference type="InterPro" id="IPR029058">
    <property type="entry name" value="AB_hydrolase_fold"/>
</dbReference>
<dbReference type="Proteomes" id="UP000445000">
    <property type="component" value="Unassembled WGS sequence"/>
</dbReference>
<dbReference type="InterPro" id="IPR050300">
    <property type="entry name" value="GDXG_lipolytic_enzyme"/>
</dbReference>
<dbReference type="EMBL" id="BLJN01000004">
    <property type="protein sequence ID" value="GFE82418.1"/>
    <property type="molecule type" value="Genomic_DNA"/>
</dbReference>
<comment type="caution">
    <text evidence="4">The sequence shown here is derived from an EMBL/GenBank/DDBJ whole genome shotgun (WGS) entry which is preliminary data.</text>
</comment>
<protein>
    <recommendedName>
        <fullName evidence="3">Alpha/beta hydrolase fold-3 domain-containing protein</fullName>
    </recommendedName>
</protein>
<accession>A0A829YHX3</accession>
<evidence type="ECO:0000256" key="2">
    <source>
        <dbReference type="SAM" id="Phobius"/>
    </source>
</evidence>
<proteinExistence type="predicted"/>
<name>A0A829YHX3_9GAMM</name>
<evidence type="ECO:0000259" key="3">
    <source>
        <dbReference type="Pfam" id="PF07859"/>
    </source>
</evidence>
<sequence length="310" mass="33922">MKKTKETISFKSIPKGWRILLLVLIAFAVLVGVAAIAFNIWLGNFRVKTAAARAEAVKEDSQLIGARFEVPRPGKDGVKVNLYIPEHRKDEKLPVIFNIHGGGFVGNDADALDTQSGRYSDTWKSIIVSVNFTKPDIKPIYYGVDEIVDTVLYFAGNAKVFNADTEKFSVIGYSSGGFYAAQAAIELDAQGFTLASQVLAVPWVGGLPKKVSPSLAPALFVLGTADPISQKSVTYQQTLKKAGVEVTVKEYQEGLHPFMDTINPEFQSSVSKEVADEFITDEQQALAVKAEADIYSWLQERYETARCGGQ</sequence>
<keyword evidence="5" id="KW-1185">Reference proteome</keyword>
<keyword evidence="2" id="KW-0812">Transmembrane</keyword>
<dbReference type="RefSeq" id="WP_161814067.1">
    <property type="nucleotide sequence ID" value="NZ_BLJN01000004.1"/>
</dbReference>
<dbReference type="Gene3D" id="3.40.50.1820">
    <property type="entry name" value="alpha/beta hydrolase"/>
    <property type="match status" value="1"/>
</dbReference>
<dbReference type="Pfam" id="PF07859">
    <property type="entry name" value="Abhydrolase_3"/>
    <property type="match status" value="2"/>
</dbReference>
<dbReference type="InterPro" id="IPR013094">
    <property type="entry name" value="AB_hydrolase_3"/>
</dbReference>
<dbReference type="AlphaFoldDB" id="A0A829YHX3"/>
<keyword evidence="2" id="KW-1133">Transmembrane helix</keyword>
<feature type="transmembrane region" description="Helical" evidence="2">
    <location>
        <begin position="20"/>
        <end position="42"/>
    </location>
</feature>
<evidence type="ECO:0000313" key="4">
    <source>
        <dbReference type="EMBL" id="GFE82418.1"/>
    </source>
</evidence>
<evidence type="ECO:0000313" key="5">
    <source>
        <dbReference type="Proteomes" id="UP000445000"/>
    </source>
</evidence>
<dbReference type="PANTHER" id="PTHR48081:SF8">
    <property type="entry name" value="ALPHA_BETA HYDROLASE FOLD-3 DOMAIN-CONTAINING PROTEIN-RELATED"/>
    <property type="match status" value="1"/>
</dbReference>